<name>A0A850CEN1_9ACTN</name>
<protein>
    <submittedName>
        <fullName evidence="1">Uncharacterized protein</fullName>
    </submittedName>
</protein>
<gene>
    <name evidence="1" type="ORF">HOQ43_18030</name>
</gene>
<dbReference type="AlphaFoldDB" id="A0A850CEN1"/>
<proteinExistence type="predicted"/>
<organism evidence="1 2">
    <name type="scientific">Glycomyces artemisiae</name>
    <dbReference type="NCBI Taxonomy" id="1076443"/>
    <lineage>
        <taxon>Bacteria</taxon>
        <taxon>Bacillati</taxon>
        <taxon>Actinomycetota</taxon>
        <taxon>Actinomycetes</taxon>
        <taxon>Glycomycetales</taxon>
        <taxon>Glycomycetaceae</taxon>
        <taxon>Glycomyces</taxon>
    </lineage>
</organism>
<reference evidence="1 2" key="1">
    <citation type="submission" date="2020-05" db="EMBL/GenBank/DDBJ databases">
        <title>DNA-SIP metagenomic assembled genomes.</title>
        <authorList>
            <person name="Yu J."/>
        </authorList>
    </citation>
    <scope>NUCLEOTIDE SEQUENCE [LARGE SCALE GENOMIC DNA]</scope>
    <source>
        <strain evidence="1">Bin5.27</strain>
    </source>
</reference>
<evidence type="ECO:0000313" key="1">
    <source>
        <dbReference type="EMBL" id="NUQ90347.1"/>
    </source>
</evidence>
<comment type="caution">
    <text evidence="1">The sequence shown here is derived from an EMBL/GenBank/DDBJ whole genome shotgun (WGS) entry which is preliminary data.</text>
</comment>
<dbReference type="EMBL" id="JABFXE010000756">
    <property type="protein sequence ID" value="NUQ90347.1"/>
    <property type="molecule type" value="Genomic_DNA"/>
</dbReference>
<evidence type="ECO:0000313" key="2">
    <source>
        <dbReference type="Proteomes" id="UP000574690"/>
    </source>
</evidence>
<dbReference type="Proteomes" id="UP000574690">
    <property type="component" value="Unassembled WGS sequence"/>
</dbReference>
<sequence length="258" mass="28155">MSPTHVASVKTMSLPLDGYRVTHEQKRLLEYAQGRLAVDCLRRFGFAGPEITRRPPMPLGLNERRYGLADLERAEKFGYGVADLSLTDGPAKFDLSPAAAAVWTGQVATADADGQAVPAGGCRAEAQRRLAEGSPAQVDEELADRLSTEAFHRSESDSRVQAAFHEWSACMSKAGYSYADPWVVNNDPKFGQSPPTALEVQIATADVKCKSAVGLVDTWCAVETAYQNRLLEEHHGELTRLKELLDLRIRNATRVVGA</sequence>
<accession>A0A850CEN1</accession>